<evidence type="ECO:0000256" key="5">
    <source>
        <dbReference type="PIRSR" id="PIRSR001430-1"/>
    </source>
</evidence>
<comment type="function">
    <text evidence="4">Formation of pseudouridine at positions 38, 39 and 40 in the anticodon stem and loop of transfer RNAs.</text>
</comment>
<dbReference type="GO" id="GO:0160147">
    <property type="term" value="F:tRNA pseudouridine(38-40) synthase activity"/>
    <property type="evidence" value="ECO:0007669"/>
    <property type="project" value="UniProtKB-EC"/>
</dbReference>
<evidence type="ECO:0000256" key="3">
    <source>
        <dbReference type="ARBA" id="ARBA00023235"/>
    </source>
</evidence>
<dbReference type="InterPro" id="IPR020094">
    <property type="entry name" value="TruA/RsuA/RluB/E/F_N"/>
</dbReference>
<comment type="caution">
    <text evidence="4">Lacks conserved residue(s) required for the propagation of feature annotation.</text>
</comment>
<feature type="active site" description="Nucleophile" evidence="4 5">
    <location>
        <position position="75"/>
    </location>
</feature>
<evidence type="ECO:0000259" key="8">
    <source>
        <dbReference type="Pfam" id="PF01416"/>
    </source>
</evidence>
<feature type="domain" description="Pseudouridine synthase I TruA alpha/beta" evidence="8">
    <location>
        <begin position="168"/>
        <end position="269"/>
    </location>
</feature>
<dbReference type="PANTHER" id="PTHR11142">
    <property type="entry name" value="PSEUDOURIDYLATE SYNTHASE"/>
    <property type="match status" value="1"/>
</dbReference>
<evidence type="ECO:0000313" key="9">
    <source>
        <dbReference type="EMBL" id="NER26883.1"/>
    </source>
</evidence>
<dbReference type="EMBL" id="JAAHFQ010000055">
    <property type="protein sequence ID" value="NER26883.1"/>
    <property type="molecule type" value="Genomic_DNA"/>
</dbReference>
<comment type="similarity">
    <text evidence="1 4 7">Belongs to the tRNA pseudouridine synthase TruA family.</text>
</comment>
<name>A0A6B3N5Q5_9CYAN</name>
<evidence type="ECO:0000256" key="4">
    <source>
        <dbReference type="HAMAP-Rule" id="MF_00171"/>
    </source>
</evidence>
<dbReference type="AlphaFoldDB" id="A0A6B3N5Q5"/>
<gene>
    <name evidence="4 9" type="primary">truA</name>
    <name evidence="9" type="ORF">F6J89_04445</name>
</gene>
<protein>
    <recommendedName>
        <fullName evidence="4">tRNA pseudouridine synthase A</fullName>
        <ecNumber evidence="4">5.4.99.12</ecNumber>
    </recommendedName>
    <alternativeName>
        <fullName evidence="4">tRNA pseudouridine(38-40) synthase</fullName>
    </alternativeName>
    <alternativeName>
        <fullName evidence="4">tRNA pseudouridylate synthase I</fullName>
    </alternativeName>
    <alternativeName>
        <fullName evidence="4">tRNA-uridine isomerase I</fullName>
    </alternativeName>
</protein>
<comment type="catalytic activity">
    <reaction evidence="4 7">
        <text>uridine(38/39/40) in tRNA = pseudouridine(38/39/40) in tRNA</text>
        <dbReference type="Rhea" id="RHEA:22376"/>
        <dbReference type="Rhea" id="RHEA-COMP:10085"/>
        <dbReference type="Rhea" id="RHEA-COMP:10087"/>
        <dbReference type="ChEBI" id="CHEBI:65314"/>
        <dbReference type="ChEBI" id="CHEBI:65315"/>
        <dbReference type="EC" id="5.4.99.12"/>
    </reaction>
</comment>
<dbReference type="InterPro" id="IPR020095">
    <property type="entry name" value="PsdUridine_synth_TruA_C"/>
</dbReference>
<reference evidence="9" key="1">
    <citation type="submission" date="2019-11" db="EMBL/GenBank/DDBJ databases">
        <title>Genomic insights into an expanded diversity of filamentous marine cyanobacteria reveals the extraordinary biosynthetic potential of Moorea and Okeania.</title>
        <authorList>
            <person name="Ferreira Leao T."/>
            <person name="Wang M."/>
            <person name="Moss N."/>
            <person name="Da Silva R."/>
            <person name="Sanders J."/>
            <person name="Nurk S."/>
            <person name="Gurevich A."/>
            <person name="Humphrey G."/>
            <person name="Reher R."/>
            <person name="Zhu Q."/>
            <person name="Belda-Ferre P."/>
            <person name="Glukhov E."/>
            <person name="Rex R."/>
            <person name="Dorrestein P.C."/>
            <person name="Knight R."/>
            <person name="Pevzner P."/>
            <person name="Gerwick W.H."/>
            <person name="Gerwick L."/>
        </authorList>
    </citation>
    <scope>NUCLEOTIDE SEQUENCE</scope>
    <source>
        <strain evidence="9">SIO1C4</strain>
    </source>
</reference>
<keyword evidence="2 4" id="KW-0819">tRNA processing</keyword>
<dbReference type="Gene3D" id="3.30.70.660">
    <property type="entry name" value="Pseudouridine synthase I, catalytic domain, C-terminal subdomain"/>
    <property type="match status" value="1"/>
</dbReference>
<dbReference type="CDD" id="cd02570">
    <property type="entry name" value="PseudoU_synth_EcTruA"/>
    <property type="match status" value="1"/>
</dbReference>
<accession>A0A6B3N5Q5</accession>
<dbReference type="PIRSF" id="PIRSF001430">
    <property type="entry name" value="tRNA_psdUrid_synth"/>
    <property type="match status" value="1"/>
</dbReference>
<evidence type="ECO:0000256" key="7">
    <source>
        <dbReference type="RuleBase" id="RU003792"/>
    </source>
</evidence>
<dbReference type="SUPFAM" id="SSF55120">
    <property type="entry name" value="Pseudouridine synthase"/>
    <property type="match status" value="1"/>
</dbReference>
<dbReference type="InterPro" id="IPR020097">
    <property type="entry name" value="PsdUridine_synth_TruA_a/b_dom"/>
</dbReference>
<sequence>MKVEGNSQDQVTRNLLKCDLQPQLQRIALVIQYLGTHFYGWQRQPRHRSVQEEIETTLSRVLNQNVTLHGAGRTDTGVHAAAQMAHFNAVSPIPAQRWAAILNSRLPDDILIRASESVPSDWHARFSALWRRYRYTIYTDARPNLFVRPFSWHYYQAPLNEALMQAALRPLLGKHHLAAFHRANSGRKHSWVDIQEVECYRQGACIYIEIQASGFLYGMVRLLVGMLVEVGRGKLSPEKFTEIWVKQRREQVKYSAPAKGLCLLRVGYNNHPFPQEIWFDTQPTFLLPPMVAG</sequence>
<organism evidence="9">
    <name type="scientific">Symploca sp. SIO1C4</name>
    <dbReference type="NCBI Taxonomy" id="2607765"/>
    <lineage>
        <taxon>Bacteria</taxon>
        <taxon>Bacillati</taxon>
        <taxon>Cyanobacteriota</taxon>
        <taxon>Cyanophyceae</taxon>
        <taxon>Coleofasciculales</taxon>
        <taxon>Coleofasciculaceae</taxon>
        <taxon>Symploca</taxon>
    </lineage>
</organism>
<dbReference type="Gene3D" id="3.30.70.580">
    <property type="entry name" value="Pseudouridine synthase I, catalytic domain, N-terminal subdomain"/>
    <property type="match status" value="1"/>
</dbReference>
<feature type="domain" description="Pseudouridine synthase I TruA alpha/beta" evidence="8">
    <location>
        <begin position="31"/>
        <end position="126"/>
    </location>
</feature>
<evidence type="ECO:0000256" key="2">
    <source>
        <dbReference type="ARBA" id="ARBA00022694"/>
    </source>
</evidence>
<feature type="binding site" evidence="4 6">
    <location>
        <position position="133"/>
    </location>
    <ligand>
        <name>substrate</name>
    </ligand>
</feature>
<dbReference type="NCBIfam" id="TIGR00071">
    <property type="entry name" value="hisT_truA"/>
    <property type="match status" value="1"/>
</dbReference>
<dbReference type="EC" id="5.4.99.12" evidence="4"/>
<proteinExistence type="inferred from homology"/>
<dbReference type="GO" id="GO:0031119">
    <property type="term" value="P:tRNA pseudouridine synthesis"/>
    <property type="evidence" value="ECO:0007669"/>
    <property type="project" value="UniProtKB-UniRule"/>
</dbReference>
<evidence type="ECO:0000256" key="6">
    <source>
        <dbReference type="PIRSR" id="PIRSR001430-2"/>
    </source>
</evidence>
<dbReference type="Pfam" id="PF01416">
    <property type="entry name" value="PseudoU_synth_1"/>
    <property type="match status" value="2"/>
</dbReference>
<dbReference type="GO" id="GO:0003723">
    <property type="term" value="F:RNA binding"/>
    <property type="evidence" value="ECO:0007669"/>
    <property type="project" value="InterPro"/>
</dbReference>
<keyword evidence="3 4" id="KW-0413">Isomerase</keyword>
<dbReference type="PANTHER" id="PTHR11142:SF0">
    <property type="entry name" value="TRNA PSEUDOURIDINE SYNTHASE-LIKE 1"/>
    <property type="match status" value="1"/>
</dbReference>
<dbReference type="HAMAP" id="MF_00171">
    <property type="entry name" value="TruA"/>
    <property type="match status" value="1"/>
</dbReference>
<dbReference type="FunFam" id="3.30.70.580:FF:000001">
    <property type="entry name" value="tRNA pseudouridine synthase A"/>
    <property type="match status" value="1"/>
</dbReference>
<dbReference type="InterPro" id="IPR020103">
    <property type="entry name" value="PsdUridine_synth_cat_dom_sf"/>
</dbReference>
<evidence type="ECO:0000256" key="1">
    <source>
        <dbReference type="ARBA" id="ARBA00009375"/>
    </source>
</evidence>
<dbReference type="InterPro" id="IPR001406">
    <property type="entry name" value="PsdUridine_synth_TruA"/>
</dbReference>
<comment type="subunit">
    <text evidence="4">Homodimer.</text>
</comment>
<comment type="caution">
    <text evidence="9">The sequence shown here is derived from an EMBL/GenBank/DDBJ whole genome shotgun (WGS) entry which is preliminary data.</text>
</comment>